<gene>
    <name evidence="1" type="ORF">BBOV_III005120</name>
</gene>
<accession>A7ANE1</accession>
<proteinExistence type="predicted"/>
<dbReference type="GeneID" id="5479892"/>
<sequence>MWFSRLGNPHCLGIALRGAGCVFRARGVAQVVQTPASIARGSCTLHTVSSICSRLATLEPAFRVPKRSNVQLVRDHSEFHSIVYSIPEHERVKLEDLVISVFVTEQNTSSMSIFDCIDQLSMEYPGNRFLIIDADQVPRAAYDADLQQFPAVLLSFGGDIYRRLLQVSGGYPSDWEGSPRWDLMGSGLQPSVECTLPGNLYTQVKDELTLFSTKFVDKDIASIKSRCGTHSYTHGIDTDNLNVKRVGWPTE</sequence>
<keyword evidence="2" id="KW-1185">Reference proteome</keyword>
<dbReference type="KEGG" id="bbo:BBOV_III005120"/>
<reference evidence="1 2" key="1">
    <citation type="journal article" date="2007" name="PLoS Pathog.">
        <title>Genome sequence of Babesia bovis and comparative analysis of apicomplexan hemoprotozoa.</title>
        <authorList>
            <person name="Brayton K.A."/>
            <person name="Lau A.O.T."/>
            <person name="Herndon D.R."/>
            <person name="Hannick L."/>
            <person name="Kappmeyer L.S."/>
            <person name="Berens S.J."/>
            <person name="Bidwell S.L."/>
            <person name="Brown W.C."/>
            <person name="Crabtree J."/>
            <person name="Fadrosh D."/>
            <person name="Feldblum T."/>
            <person name="Forberger H.A."/>
            <person name="Haas B.J."/>
            <person name="Howell J.M."/>
            <person name="Khouri H."/>
            <person name="Koo H."/>
            <person name="Mann D.J."/>
            <person name="Norimine J."/>
            <person name="Paulsen I.T."/>
            <person name="Radune D."/>
            <person name="Ren Q."/>
            <person name="Smith R.K. Jr."/>
            <person name="Suarez C.E."/>
            <person name="White O."/>
            <person name="Wortman J.R."/>
            <person name="Knowles D.P. Jr."/>
            <person name="McElwain T.F."/>
            <person name="Nene V.M."/>
        </authorList>
    </citation>
    <scope>NUCLEOTIDE SEQUENCE [LARGE SCALE GENOMIC DNA]</scope>
    <source>
        <strain evidence="1">T2Bo</strain>
    </source>
</reference>
<dbReference type="SUPFAM" id="SSF52833">
    <property type="entry name" value="Thioredoxin-like"/>
    <property type="match status" value="1"/>
</dbReference>
<dbReference type="RefSeq" id="XP_001611643.1">
    <property type="nucleotide sequence ID" value="XM_001611593.1"/>
</dbReference>
<dbReference type="InParanoid" id="A7ANE1"/>
<comment type="caution">
    <text evidence="1">The sequence shown here is derived from an EMBL/GenBank/DDBJ whole genome shotgun (WGS) entry which is preliminary data.</text>
</comment>
<organism evidence="1 2">
    <name type="scientific">Babesia bovis</name>
    <dbReference type="NCBI Taxonomy" id="5865"/>
    <lineage>
        <taxon>Eukaryota</taxon>
        <taxon>Sar</taxon>
        <taxon>Alveolata</taxon>
        <taxon>Apicomplexa</taxon>
        <taxon>Aconoidasida</taxon>
        <taxon>Piroplasmida</taxon>
        <taxon>Babesiidae</taxon>
        <taxon>Babesia</taxon>
    </lineage>
</organism>
<dbReference type="STRING" id="5865.A7ANE1"/>
<dbReference type="Proteomes" id="UP000002173">
    <property type="component" value="Unassembled WGS sequence"/>
</dbReference>
<dbReference type="InterPro" id="IPR036249">
    <property type="entry name" value="Thioredoxin-like_sf"/>
</dbReference>
<protein>
    <submittedName>
        <fullName evidence="1">Uncharacterized protein</fullName>
    </submittedName>
</protein>
<dbReference type="VEuPathDB" id="PiroplasmaDB:BBOV_III005120"/>
<evidence type="ECO:0000313" key="1">
    <source>
        <dbReference type="EMBL" id="EDO08075.1"/>
    </source>
</evidence>
<dbReference type="OMA" id="DNDTIHM"/>
<dbReference type="EMBL" id="AAXT01000001">
    <property type="protein sequence ID" value="EDO08075.1"/>
    <property type="molecule type" value="Genomic_DNA"/>
</dbReference>
<dbReference type="eggNOG" id="ENOG502SEFE">
    <property type="taxonomic scope" value="Eukaryota"/>
</dbReference>
<name>A7ANE1_BABBO</name>
<reference evidence="2" key="3">
    <citation type="journal article" date="2021" name="Int. J. Parasitol.">
        <title>Comparative analysis of gene expression between Babesia bovis blood stages and kinetes allowed by improved genome annotation.</title>
        <authorList>
            <person name="Ueti M.W."/>
            <person name="Johnson W.C."/>
            <person name="Kappmeyer L.S."/>
            <person name="Herndon D.R."/>
            <person name="Mousel M.R."/>
            <person name="Reif K.E."/>
            <person name="Taus N.S."/>
            <person name="Ifeonu O.O."/>
            <person name="Silva J.C."/>
            <person name="Suarez C.E."/>
            <person name="Brayton K.A."/>
        </authorList>
    </citation>
    <scope>NUCLEOTIDE SEQUENCE [LARGE SCALE GENOMIC DNA]</scope>
</reference>
<evidence type="ECO:0000313" key="2">
    <source>
        <dbReference type="Proteomes" id="UP000002173"/>
    </source>
</evidence>
<dbReference type="AlphaFoldDB" id="A7ANE1"/>
<reference evidence="2" key="2">
    <citation type="journal article" date="2020" name="Data Brief">
        <title>Transcriptome dataset of Babesia bovis life stages within vertebrate and invertebrate hosts.</title>
        <authorList>
            <person name="Ueti M.W."/>
            <person name="Johnson W.C."/>
            <person name="Kappmeyer L.S."/>
            <person name="Herndon D.R."/>
            <person name="Mousel M.R."/>
            <person name="Reif K.E."/>
            <person name="Taus N.S."/>
            <person name="Ifeonu O.O."/>
            <person name="Silva J.C."/>
            <person name="Suarez C.E."/>
            <person name="Brayton K.A."/>
        </authorList>
    </citation>
    <scope>NUCLEOTIDE SEQUENCE [LARGE SCALE GENOMIC DNA]</scope>
</reference>